<evidence type="ECO:0000313" key="1">
    <source>
        <dbReference type="EMBL" id="ABD25117.1"/>
    </source>
</evidence>
<dbReference type="EMBL" id="CP000248">
    <property type="protein sequence ID" value="ABD25117.1"/>
    <property type="molecule type" value="Genomic_DNA"/>
</dbReference>
<name>Q2GAK6_NOVAD</name>
<proteinExistence type="predicted"/>
<keyword evidence="2" id="KW-1185">Reference proteome</keyword>
<dbReference type="KEGG" id="nar:Saro_0670"/>
<evidence type="ECO:0008006" key="3">
    <source>
        <dbReference type="Google" id="ProtNLM"/>
    </source>
</evidence>
<protein>
    <recommendedName>
        <fullName evidence="3">Asparagine synthetase domain-containing protein</fullName>
    </recommendedName>
</protein>
<evidence type="ECO:0000313" key="2">
    <source>
        <dbReference type="Proteomes" id="UP000009134"/>
    </source>
</evidence>
<dbReference type="STRING" id="279238.Saro_0670"/>
<dbReference type="HOGENOM" id="CLU_557620_0_0_5"/>
<accession>Q2GAK6</accession>
<reference evidence="2" key="1">
    <citation type="submission" date="2006-01" db="EMBL/GenBank/DDBJ databases">
        <title>Complete sequence of Novosphingobium aromaticivorans DSM 12444.</title>
        <authorList>
            <consortium name="US DOE Joint Genome Institute"/>
            <person name="Copeland A."/>
            <person name="Lucas S."/>
            <person name="Lapidus A."/>
            <person name="Barry K."/>
            <person name="Detter J.C."/>
            <person name="Glavina T."/>
            <person name="Hammon N."/>
            <person name="Israni S."/>
            <person name="Pitluck S."/>
            <person name="Chain P."/>
            <person name="Malfatti S."/>
            <person name="Shin M."/>
            <person name="Vergez L."/>
            <person name="Schmutz J."/>
            <person name="Larimer F."/>
            <person name="Land M."/>
            <person name="Kyrpides N."/>
            <person name="Ivanova N."/>
            <person name="Fredrickson J."/>
            <person name="Balkwill D."/>
            <person name="Romine M.F."/>
            <person name="Richardson P."/>
        </authorList>
    </citation>
    <scope>NUCLEOTIDE SEQUENCE [LARGE SCALE GENOMIC DNA]</scope>
    <source>
        <strain evidence="2">ATCC 700278 / DSM 12444 / CCUG 56034 / CIP 105152 / NBRC 16084 / F199</strain>
    </source>
</reference>
<dbReference type="Proteomes" id="UP000009134">
    <property type="component" value="Chromosome"/>
</dbReference>
<dbReference type="eggNOG" id="COG0367">
    <property type="taxonomic scope" value="Bacteria"/>
</dbReference>
<organism evidence="1 2">
    <name type="scientific">Novosphingobium aromaticivorans (strain ATCC 700278 / DSM 12444 / CCUG 56034 / CIP 105152 / NBRC 16084 / F199)</name>
    <dbReference type="NCBI Taxonomy" id="279238"/>
    <lineage>
        <taxon>Bacteria</taxon>
        <taxon>Pseudomonadati</taxon>
        <taxon>Pseudomonadota</taxon>
        <taxon>Alphaproteobacteria</taxon>
        <taxon>Sphingomonadales</taxon>
        <taxon>Sphingomonadaceae</taxon>
        <taxon>Novosphingobium</taxon>
    </lineage>
</organism>
<dbReference type="AlphaFoldDB" id="Q2GAK6"/>
<gene>
    <name evidence="1" type="ordered locus">Saro_0670</name>
</gene>
<sequence length="489" mass="53308">MSHTLPGYIVGKGIASPDPRMVHCGLGNAWDVWVHPLYHVVRVSAGGQDVGFLIGFPIHIDEASVLSSELQLDCELAADQIAKAVLDSLSGSFLLFVAVGGKEYIYPDAAAQIGLVYEHATETAASSVEAILGDDYDARMDRSLVAAFDAERDGWFTAGLTAHSGINRLLPNHRLCLTDRTIDRFWPVALPAYQADPEGLLREMADEIDRVITALVRSGPTAQGLTGGNESRALLACNRTSRGSVQFVTAGVPGAELDIHLAKRLVKITGIQHRILPCAKASDEQIEAWRRGAGHAQSGMNALYYPTMAPLAGHYLIGGVAGEVGRGFFWPKGLSPDTKIDADFLVGQMKLPKHPVLLDQVLAWLEELPEGLDSYQILDLAYLELRVGPWAFGQGTSGDGTKDVGPLISRRQFTRMLSMAPSFRLKPGFLPALAHLTDPATLSVPINKYGDLRDTWHLFMKLVRRPDRAWRKLKKIVNELLRRVSPSAA</sequence>